<dbReference type="RefSeq" id="WP_095068998.1">
    <property type="nucleotide sequence ID" value="NZ_LT899436.1"/>
</dbReference>
<keyword evidence="1" id="KW-0812">Transmembrane</keyword>
<evidence type="ECO:0000313" key="4">
    <source>
        <dbReference type="Proteomes" id="UP000215214"/>
    </source>
</evidence>
<accession>A0A238U6L9</accession>
<evidence type="ECO:0000256" key="1">
    <source>
        <dbReference type="SAM" id="Phobius"/>
    </source>
</evidence>
<dbReference type="EMBL" id="LT899436">
    <property type="protein sequence ID" value="SNR14134.1"/>
    <property type="molecule type" value="Genomic_DNA"/>
</dbReference>
<keyword evidence="4" id="KW-1185">Reference proteome</keyword>
<dbReference type="Gene3D" id="3.40.50.1820">
    <property type="entry name" value="alpha/beta hydrolase"/>
    <property type="match status" value="1"/>
</dbReference>
<organism evidence="3 4">
    <name type="scientific">Tenacibaculum jejuense</name>
    <dbReference type="NCBI Taxonomy" id="584609"/>
    <lineage>
        <taxon>Bacteria</taxon>
        <taxon>Pseudomonadati</taxon>
        <taxon>Bacteroidota</taxon>
        <taxon>Flavobacteriia</taxon>
        <taxon>Flavobacteriales</taxon>
        <taxon>Flavobacteriaceae</taxon>
        <taxon>Tenacibaculum</taxon>
    </lineage>
</organism>
<proteinExistence type="predicted"/>
<dbReference type="OrthoDB" id="9777090at2"/>
<dbReference type="KEGG" id="tje:TJEJU_0335"/>
<gene>
    <name evidence="3" type="ORF">TJEJU_0335</name>
</gene>
<dbReference type="AlphaFoldDB" id="A0A238U6L9"/>
<evidence type="ECO:0000259" key="2">
    <source>
        <dbReference type="Pfam" id="PF12146"/>
    </source>
</evidence>
<feature type="transmembrane region" description="Helical" evidence="1">
    <location>
        <begin position="7"/>
        <end position="26"/>
    </location>
</feature>
<reference evidence="3 4" key="1">
    <citation type="submission" date="2017-07" db="EMBL/GenBank/DDBJ databases">
        <authorList>
            <person name="Sun Z.S."/>
            <person name="Albrecht U."/>
            <person name="Echele G."/>
            <person name="Lee C.C."/>
        </authorList>
    </citation>
    <scope>NUCLEOTIDE SEQUENCE [LARGE SCALE GENOMIC DNA]</scope>
    <source>
        <strain evidence="4">type strain: KCTC 22618</strain>
    </source>
</reference>
<dbReference type="PANTHER" id="PTHR12277:SF81">
    <property type="entry name" value="PROTEIN ABHD13"/>
    <property type="match status" value="1"/>
</dbReference>
<dbReference type="InterPro" id="IPR022742">
    <property type="entry name" value="Hydrolase_4"/>
</dbReference>
<dbReference type="PANTHER" id="PTHR12277">
    <property type="entry name" value="ALPHA/BETA HYDROLASE DOMAIN-CONTAINING PROTEIN"/>
    <property type="match status" value="1"/>
</dbReference>
<keyword evidence="1" id="KW-1133">Transmembrane helix</keyword>
<protein>
    <recommendedName>
        <fullName evidence="2">Serine aminopeptidase S33 domain-containing protein</fullName>
    </recommendedName>
</protein>
<sequence>MTKILKILKWFLIVIVTIIIVGLLFLRFSRFSDAMIYHVNGLEYSEFKSDFNHEEFYFDIAENTKIHAALFKPDSIPTIGTIFHFSGKGMHLMSVQKSYQPLLDKGFQIFCYERRDFGKSTGEAKNSTIIQEDALTMFDKIAALPNVKEKPIVIWGQSLGGAFATMTANKRENKIEGLLLEGTFSSFPDIGKEYARALHLENFKWLIPVIMNNDFPAEEEIKNLKIPIVIAHSKTDKQVRYELGKKLYKNAPKNNSVFWDINGKHIRGIYNHEKEYVNHFLKMIQ</sequence>
<evidence type="ECO:0000313" key="3">
    <source>
        <dbReference type="EMBL" id="SNR14134.1"/>
    </source>
</evidence>
<dbReference type="Pfam" id="PF12146">
    <property type="entry name" value="Hydrolase_4"/>
    <property type="match status" value="1"/>
</dbReference>
<dbReference type="Proteomes" id="UP000215214">
    <property type="component" value="Chromosome TJEJU"/>
</dbReference>
<feature type="domain" description="Serine aminopeptidase S33" evidence="2">
    <location>
        <begin position="80"/>
        <end position="187"/>
    </location>
</feature>
<dbReference type="InterPro" id="IPR029058">
    <property type="entry name" value="AB_hydrolase_fold"/>
</dbReference>
<dbReference type="SUPFAM" id="SSF53474">
    <property type="entry name" value="alpha/beta-Hydrolases"/>
    <property type="match status" value="1"/>
</dbReference>
<name>A0A238U6L9_9FLAO</name>
<keyword evidence="1" id="KW-0472">Membrane</keyword>